<feature type="domain" description="Metallo-beta-lactamase" evidence="1">
    <location>
        <begin position="65"/>
        <end position="242"/>
    </location>
</feature>
<sequence>MKDIQVDFWGVRGSVPSPGPSTIKYGGNTSCISITSGSKILILDAGTGIRKLGSAIIGKPNLEIFVIITHTHWDHIQGFPFFTPIYQPERPVHMFPTLHKKNVVLSSLIDQMDGAHFPVTPDQVPSNFNFVTESPLDFLSENGFNLELVPMNHPGGAFGIKLKFDDSVICYFTDNEINPPYPKSIEFDELVEQCRNADILIHDAQYIEEDMPQKHGWGHSLISQVTDLGQSAGVKNLVYYHHDPERSDDELDAQLEKVSGIIKENGSTVMPYFAHEGLQLVV</sequence>
<evidence type="ECO:0000313" key="2">
    <source>
        <dbReference type="EMBL" id="SVB12853.1"/>
    </source>
</evidence>
<accession>A0A382BI29</accession>
<dbReference type="EMBL" id="UINC01029698">
    <property type="protein sequence ID" value="SVB12853.1"/>
    <property type="molecule type" value="Genomic_DNA"/>
</dbReference>
<proteinExistence type="predicted"/>
<dbReference type="SUPFAM" id="SSF56281">
    <property type="entry name" value="Metallo-hydrolase/oxidoreductase"/>
    <property type="match status" value="1"/>
</dbReference>
<dbReference type="Pfam" id="PF12706">
    <property type="entry name" value="Lactamase_B_2"/>
    <property type="match status" value="1"/>
</dbReference>
<dbReference type="PANTHER" id="PTHR42663:SF4">
    <property type="entry name" value="SLL1036 PROTEIN"/>
    <property type="match status" value="1"/>
</dbReference>
<dbReference type="InterPro" id="IPR036866">
    <property type="entry name" value="RibonucZ/Hydroxyglut_hydro"/>
</dbReference>
<gene>
    <name evidence="2" type="ORF">METZ01_LOCUS165707</name>
</gene>
<dbReference type="CDD" id="cd07715">
    <property type="entry name" value="TaR3-like_MBL-fold"/>
    <property type="match status" value="1"/>
</dbReference>
<reference evidence="2" key="1">
    <citation type="submission" date="2018-05" db="EMBL/GenBank/DDBJ databases">
        <authorList>
            <person name="Lanie J.A."/>
            <person name="Ng W.-L."/>
            <person name="Kazmierczak K.M."/>
            <person name="Andrzejewski T.M."/>
            <person name="Davidsen T.M."/>
            <person name="Wayne K.J."/>
            <person name="Tettelin H."/>
            <person name="Glass J.I."/>
            <person name="Rusch D."/>
            <person name="Podicherti R."/>
            <person name="Tsui H.-C.T."/>
            <person name="Winkler M.E."/>
        </authorList>
    </citation>
    <scope>NUCLEOTIDE SEQUENCE</scope>
</reference>
<dbReference type="PANTHER" id="PTHR42663">
    <property type="entry name" value="HYDROLASE C777.06C-RELATED-RELATED"/>
    <property type="match status" value="1"/>
</dbReference>
<dbReference type="InterPro" id="IPR001279">
    <property type="entry name" value="Metallo-B-lactamas"/>
</dbReference>
<evidence type="ECO:0000259" key="1">
    <source>
        <dbReference type="Pfam" id="PF12706"/>
    </source>
</evidence>
<protein>
    <recommendedName>
        <fullName evidence="1">Metallo-beta-lactamase domain-containing protein</fullName>
    </recommendedName>
</protein>
<organism evidence="2">
    <name type="scientific">marine metagenome</name>
    <dbReference type="NCBI Taxonomy" id="408172"/>
    <lineage>
        <taxon>unclassified sequences</taxon>
        <taxon>metagenomes</taxon>
        <taxon>ecological metagenomes</taxon>
    </lineage>
</organism>
<dbReference type="AlphaFoldDB" id="A0A382BI29"/>
<dbReference type="Gene3D" id="3.60.15.10">
    <property type="entry name" value="Ribonuclease Z/Hydroxyacylglutathione hydrolase-like"/>
    <property type="match status" value="1"/>
</dbReference>
<name>A0A382BI29_9ZZZZ</name>